<feature type="region of interest" description="Disordered" evidence="1">
    <location>
        <begin position="519"/>
        <end position="547"/>
    </location>
</feature>
<feature type="compositionally biased region" description="Low complexity" evidence="1">
    <location>
        <begin position="109"/>
        <end position="125"/>
    </location>
</feature>
<dbReference type="EMBL" id="QXFW01002346">
    <property type="protein sequence ID" value="KAE8979480.1"/>
    <property type="molecule type" value="Genomic_DNA"/>
</dbReference>
<feature type="domain" description="PH" evidence="2">
    <location>
        <begin position="1"/>
        <end position="101"/>
    </location>
</feature>
<accession>A0A6A3IB91</accession>
<dbReference type="AlphaFoldDB" id="A0A6A3IB91"/>
<dbReference type="PROSITE" id="PS50003">
    <property type="entry name" value="PH_DOMAIN"/>
    <property type="match status" value="1"/>
</dbReference>
<gene>
    <name evidence="3" type="ORF">PF011_g22831</name>
</gene>
<reference evidence="3 4" key="1">
    <citation type="submission" date="2018-09" db="EMBL/GenBank/DDBJ databases">
        <title>Genomic investigation of the strawberry pathogen Phytophthora fragariae indicates pathogenicity is determined by transcriptional variation in three key races.</title>
        <authorList>
            <person name="Adams T.M."/>
            <person name="Armitage A.D."/>
            <person name="Sobczyk M.K."/>
            <person name="Bates H.J."/>
            <person name="Dunwell J.M."/>
            <person name="Nellist C.F."/>
            <person name="Harrison R.J."/>
        </authorList>
    </citation>
    <scope>NUCLEOTIDE SEQUENCE [LARGE SCALE GENOMIC DNA]</scope>
    <source>
        <strain evidence="3 4">SCRP245</strain>
    </source>
</reference>
<evidence type="ECO:0000313" key="4">
    <source>
        <dbReference type="Proteomes" id="UP000460718"/>
    </source>
</evidence>
<feature type="compositionally biased region" description="Basic residues" evidence="1">
    <location>
        <begin position="531"/>
        <end position="541"/>
    </location>
</feature>
<feature type="region of interest" description="Disordered" evidence="1">
    <location>
        <begin position="101"/>
        <end position="163"/>
    </location>
</feature>
<comment type="caution">
    <text evidence="3">The sequence shown here is derived from an EMBL/GenBank/DDBJ whole genome shotgun (WGS) entry which is preliminary data.</text>
</comment>
<sequence>MTGLDCPMQTKALHLFWHKAELRLVEQPAPEVPVFAMSRPTLFGGREEFLLQYPARLEPPSERDIARHRFTVRHGKKRRSFQAPDAATFETWLSALEQALEPKNEQEHSPTPSSTSSNATTAVSSQGMMSTPGSIGTYSSSRGGPTSAGSNVSSQCSHTSTARAPPLRLTLERPCFPRDLNNFKLIWLHRPAWIITPSAEDVENDATTTEITEVVTDEIELGVEVIQEVSDTEDEDNDVLSVGVDDDALEGVFSKRQPVDNVVLGGVASNDADINTASVEDEFEDCELGAISDDEDFSPPTVIPTSPVNISKFEELADTVFRKAGDTNNVRSSAIGSATACETVFEADILETVHTGSADSEVEDVNSEVQAVVETLVSAVVEQCNFDEAARVDSVLDLDEDVEPEGEAAAEALGPAVAKCNADVDEGIARISDVITIIKSEVKDIELNVRASSESLVIKVDQSSEESKEDMSTVGAVTPRRFKKRSLVKSSKHSATFSTKHKWFPLDPTNSSLIWVRGSAEGDGKTAPRSTSRRSSSKSSRKWSPVDPSNTRLVWVQRAEAAARVESRYKATSSSRKWPPLEPDNSRYIWIRRQPSLDSSSSRVRRYSKQQC</sequence>
<evidence type="ECO:0000256" key="1">
    <source>
        <dbReference type="SAM" id="MobiDB-lite"/>
    </source>
</evidence>
<dbReference type="SUPFAM" id="SSF50729">
    <property type="entry name" value="PH domain-like"/>
    <property type="match status" value="1"/>
</dbReference>
<protein>
    <recommendedName>
        <fullName evidence="2">PH domain-containing protein</fullName>
    </recommendedName>
</protein>
<feature type="compositionally biased region" description="Polar residues" evidence="1">
    <location>
        <begin position="126"/>
        <end position="162"/>
    </location>
</feature>
<organism evidence="3 4">
    <name type="scientific">Phytophthora fragariae</name>
    <dbReference type="NCBI Taxonomy" id="53985"/>
    <lineage>
        <taxon>Eukaryota</taxon>
        <taxon>Sar</taxon>
        <taxon>Stramenopiles</taxon>
        <taxon>Oomycota</taxon>
        <taxon>Peronosporomycetes</taxon>
        <taxon>Peronosporales</taxon>
        <taxon>Peronosporaceae</taxon>
        <taxon>Phytophthora</taxon>
    </lineage>
</organism>
<proteinExistence type="predicted"/>
<evidence type="ECO:0000313" key="3">
    <source>
        <dbReference type="EMBL" id="KAE8979480.1"/>
    </source>
</evidence>
<dbReference type="Proteomes" id="UP000460718">
    <property type="component" value="Unassembled WGS sequence"/>
</dbReference>
<evidence type="ECO:0000259" key="2">
    <source>
        <dbReference type="PROSITE" id="PS50003"/>
    </source>
</evidence>
<name>A0A6A3IB91_9STRA</name>
<dbReference type="InterPro" id="IPR001849">
    <property type="entry name" value="PH_domain"/>
</dbReference>